<evidence type="ECO:0000256" key="5">
    <source>
        <dbReference type="ARBA" id="ARBA00022723"/>
    </source>
</evidence>
<evidence type="ECO:0000256" key="10">
    <source>
        <dbReference type="RuleBase" id="RU004387"/>
    </source>
</evidence>
<name>A0ABS2SK45_9MICO</name>
<keyword evidence="3 9" id="KW-0031">Aminopeptidase</keyword>
<evidence type="ECO:0000313" key="11">
    <source>
        <dbReference type="EMBL" id="MBM7816300.1"/>
    </source>
</evidence>
<dbReference type="Gene3D" id="3.40.630.10">
    <property type="entry name" value="Zn peptidases"/>
    <property type="match status" value="1"/>
</dbReference>
<keyword evidence="5 9" id="KW-0479">Metal-binding</keyword>
<dbReference type="SUPFAM" id="SSF101821">
    <property type="entry name" value="Aminopeptidase/glucanase lid domain"/>
    <property type="match status" value="1"/>
</dbReference>
<evidence type="ECO:0000256" key="9">
    <source>
        <dbReference type="RuleBase" id="RU004386"/>
    </source>
</evidence>
<gene>
    <name evidence="11" type="ORF">JOE56_000994</name>
</gene>
<dbReference type="EMBL" id="JAFBCP010000001">
    <property type="protein sequence ID" value="MBM7816300.1"/>
    <property type="molecule type" value="Genomic_DNA"/>
</dbReference>
<reference evidence="11 12" key="1">
    <citation type="submission" date="2021-01" db="EMBL/GenBank/DDBJ databases">
        <title>Sequencing the genomes of 1000 actinobacteria strains.</title>
        <authorList>
            <person name="Klenk H.-P."/>
        </authorList>
    </citation>
    <scope>NUCLEOTIDE SEQUENCE [LARGE SCALE GENOMIC DNA]</scope>
    <source>
        <strain evidence="11 12">DSM 13657</strain>
    </source>
</reference>
<evidence type="ECO:0000256" key="4">
    <source>
        <dbReference type="ARBA" id="ARBA00022670"/>
    </source>
</evidence>
<evidence type="ECO:0000313" key="12">
    <source>
        <dbReference type="Proteomes" id="UP000809290"/>
    </source>
</evidence>
<dbReference type="EC" id="3.4.11.-" evidence="10"/>
<evidence type="ECO:0000256" key="6">
    <source>
        <dbReference type="ARBA" id="ARBA00022801"/>
    </source>
</evidence>
<keyword evidence="8 9" id="KW-0482">Metalloprotease</keyword>
<evidence type="ECO:0000256" key="3">
    <source>
        <dbReference type="ARBA" id="ARBA00022438"/>
    </source>
</evidence>
<keyword evidence="7 9" id="KW-0862">Zinc</keyword>
<dbReference type="Gene3D" id="2.30.250.10">
    <property type="entry name" value="Aminopeptidase i, Domain 2"/>
    <property type="match status" value="1"/>
</dbReference>
<dbReference type="RefSeq" id="WP_204515102.1">
    <property type="nucleotide sequence ID" value="NZ_JAFBCP010000001.1"/>
</dbReference>
<dbReference type="PANTHER" id="PTHR28570">
    <property type="entry name" value="ASPARTYL AMINOPEPTIDASE"/>
    <property type="match status" value="1"/>
</dbReference>
<evidence type="ECO:0000256" key="8">
    <source>
        <dbReference type="ARBA" id="ARBA00023049"/>
    </source>
</evidence>
<keyword evidence="12" id="KW-1185">Reference proteome</keyword>
<dbReference type="PRINTS" id="PR00932">
    <property type="entry name" value="AMINO1PTASE"/>
</dbReference>
<protein>
    <recommendedName>
        <fullName evidence="10">M18 family aminopeptidase</fullName>
        <ecNumber evidence="10">3.4.11.-</ecNumber>
    </recommendedName>
</protein>
<dbReference type="PANTHER" id="PTHR28570:SF3">
    <property type="entry name" value="ASPARTYL AMINOPEPTIDASE"/>
    <property type="match status" value="1"/>
</dbReference>
<keyword evidence="4 9" id="KW-0645">Protease</keyword>
<dbReference type="Proteomes" id="UP000809290">
    <property type="component" value="Unassembled WGS sequence"/>
</dbReference>
<accession>A0ABS2SK45</accession>
<organism evidence="11 12">
    <name type="scientific">Brevibacterium paucivorans</name>
    <dbReference type="NCBI Taxonomy" id="170994"/>
    <lineage>
        <taxon>Bacteria</taxon>
        <taxon>Bacillati</taxon>
        <taxon>Actinomycetota</taxon>
        <taxon>Actinomycetes</taxon>
        <taxon>Micrococcales</taxon>
        <taxon>Brevibacteriaceae</taxon>
        <taxon>Brevibacterium</taxon>
    </lineage>
</organism>
<dbReference type="SUPFAM" id="SSF53187">
    <property type="entry name" value="Zn-dependent exopeptidases"/>
    <property type="match status" value="2"/>
</dbReference>
<sequence>MTHSTETLAHDYARDLMSVVKASPSSYHAAAHVRNRLAGQGFEVLDEAQAWDLVPGGRYVIVRDGAVMAFVLPKTVGGNVAKNTGGLGAEGGSGASDGGAGSGSGDAPVFRVIGAHTDSPAFKLAPKSDFTNAGAAQVGVEIYGGPLLNSWLDRELVFAGRLALRDGTTVLASTGPVGRIPQLAIHLDRGVNDGLKLDKQRHTQPVVGLEPVELEKLLAQSAGVDQEDVLGHDIYTCAAQEPALFGAHNEFLASPRLDNLVSVHAGMCAIEKLTDPTDIVVLAAFDHEEVGSGTRSGACGPMLAQVTERIVYGMASAWGYQGEEHDTYMRSLAGSVCVSSDTGHAVHPNYPEHHDPRITPLLGRGPLLKLNAQQRYASDAVGAAVWAKACEDAGVAYQDFVSNNNMPCGSTIGPLTATRLGMTTVDVGAALWSMHSAREMIAVSDVADMVAVLSAFVRG</sequence>
<dbReference type="GO" id="GO:0004177">
    <property type="term" value="F:aminopeptidase activity"/>
    <property type="evidence" value="ECO:0007669"/>
    <property type="project" value="UniProtKB-KW"/>
</dbReference>
<dbReference type="Pfam" id="PF02127">
    <property type="entry name" value="Peptidase_M18"/>
    <property type="match status" value="2"/>
</dbReference>
<evidence type="ECO:0000256" key="2">
    <source>
        <dbReference type="ARBA" id="ARBA00008290"/>
    </source>
</evidence>
<dbReference type="InterPro" id="IPR001948">
    <property type="entry name" value="Peptidase_M18"/>
</dbReference>
<evidence type="ECO:0000256" key="1">
    <source>
        <dbReference type="ARBA" id="ARBA00001947"/>
    </source>
</evidence>
<comment type="similarity">
    <text evidence="2 9">Belongs to the peptidase M18 family.</text>
</comment>
<keyword evidence="6 9" id="KW-0378">Hydrolase</keyword>
<dbReference type="NCBIfam" id="NF002759">
    <property type="entry name" value="PRK02813.1"/>
    <property type="match status" value="1"/>
</dbReference>
<proteinExistence type="inferred from homology"/>
<dbReference type="CDD" id="cd05658">
    <property type="entry name" value="M18_DAP"/>
    <property type="match status" value="1"/>
</dbReference>
<dbReference type="InterPro" id="IPR023358">
    <property type="entry name" value="Peptidase_M18_dom2"/>
</dbReference>
<evidence type="ECO:0000256" key="7">
    <source>
        <dbReference type="ARBA" id="ARBA00022833"/>
    </source>
</evidence>
<comment type="caution">
    <text evidence="11">The sequence shown here is derived from an EMBL/GenBank/DDBJ whole genome shotgun (WGS) entry which is preliminary data.</text>
</comment>
<comment type="cofactor">
    <cofactor evidence="1 10">
        <name>Zn(2+)</name>
        <dbReference type="ChEBI" id="CHEBI:29105"/>
    </cofactor>
</comment>